<dbReference type="GO" id="GO:0016787">
    <property type="term" value="F:hydrolase activity"/>
    <property type="evidence" value="ECO:0007669"/>
    <property type="project" value="UniProtKB-KW"/>
</dbReference>
<accession>A0A1C1Z1M9</accession>
<dbReference type="STRING" id="1480615.AWJ14_09730"/>
<organism evidence="1 2">
    <name type="scientific">Hoeflea olei</name>
    <dbReference type="NCBI Taxonomy" id="1480615"/>
    <lineage>
        <taxon>Bacteria</taxon>
        <taxon>Pseudomonadati</taxon>
        <taxon>Pseudomonadota</taxon>
        <taxon>Alphaproteobacteria</taxon>
        <taxon>Hyphomicrobiales</taxon>
        <taxon>Rhizobiaceae</taxon>
        <taxon>Hoeflea</taxon>
    </lineage>
</organism>
<dbReference type="PANTHER" id="PTHR39189">
    <property type="entry name" value="UPF0173 METAL-DEPENDENT HYDROLASE YTKL"/>
    <property type="match status" value="1"/>
</dbReference>
<sequence>MTVPPIPVPPIPALLAKALLLVLAVVALATPVRAQEPLRPFSQCLAVAQAIPGAIFANLTPDDLGRDLAIPAQAGSGEVEIMFAGHSTYVITTPAGVSIATDYNGWAGRVEVPDIVTMNKAHSSHFTLTPDARIAHVLRGWSFDGTPADHDVVVEDVYVRNVTTDIRDYGAMEPDGNSIFIFEVADLCIGHLGHLHHGLEDRHFAQIGRLDIVMVPVDGGLTLSHEAMTGIARRLQSSILLPMHRRGAPLSRFIDMMGDRFLVDHVNQDSFTVSARGLPRQPTIVILKGVGA</sequence>
<dbReference type="SUPFAM" id="SSF56281">
    <property type="entry name" value="Metallo-hydrolase/oxidoreductase"/>
    <property type="match status" value="1"/>
</dbReference>
<gene>
    <name evidence="1" type="ORF">AWJ14_09730</name>
</gene>
<dbReference type="EMBL" id="LQZT01000001">
    <property type="protein sequence ID" value="OCW59645.1"/>
    <property type="molecule type" value="Genomic_DNA"/>
</dbReference>
<proteinExistence type="predicted"/>
<dbReference type="Pfam" id="PF13483">
    <property type="entry name" value="Lactamase_B_3"/>
    <property type="match status" value="1"/>
</dbReference>
<dbReference type="Proteomes" id="UP000094795">
    <property type="component" value="Unassembled WGS sequence"/>
</dbReference>
<keyword evidence="2" id="KW-1185">Reference proteome</keyword>
<comment type="caution">
    <text evidence="1">The sequence shown here is derived from an EMBL/GenBank/DDBJ whole genome shotgun (WGS) entry which is preliminary data.</text>
</comment>
<dbReference type="Gene3D" id="3.60.15.10">
    <property type="entry name" value="Ribonuclease Z/Hydroxyacylglutathione hydrolase-like"/>
    <property type="match status" value="1"/>
</dbReference>
<keyword evidence="1" id="KW-0378">Hydrolase</keyword>
<name>A0A1C1Z1M9_9HYPH</name>
<protein>
    <submittedName>
        <fullName evidence="1">Zn-dependent hydrolase</fullName>
    </submittedName>
</protein>
<evidence type="ECO:0000313" key="2">
    <source>
        <dbReference type="Proteomes" id="UP000094795"/>
    </source>
</evidence>
<dbReference type="AlphaFoldDB" id="A0A1C1Z1M9"/>
<dbReference type="InterPro" id="IPR036866">
    <property type="entry name" value="RibonucZ/Hydroxyglut_hydro"/>
</dbReference>
<dbReference type="OrthoDB" id="7343000at2"/>
<dbReference type="PANTHER" id="PTHR39189:SF1">
    <property type="entry name" value="UPF0173 METAL-DEPENDENT HYDROLASE YTKL"/>
    <property type="match status" value="1"/>
</dbReference>
<evidence type="ECO:0000313" key="1">
    <source>
        <dbReference type="EMBL" id="OCW59645.1"/>
    </source>
</evidence>
<reference evidence="1 2" key="1">
    <citation type="submission" date="2015-12" db="EMBL/GenBank/DDBJ databases">
        <authorList>
            <person name="Shamseldin A."/>
            <person name="Moawad H."/>
            <person name="Abd El-Rahim W.M."/>
            <person name="Sadowsky M.J."/>
        </authorList>
    </citation>
    <scope>NUCLEOTIDE SEQUENCE [LARGE SCALE GENOMIC DNA]</scope>
    <source>
        <strain evidence="1 2">JC234</strain>
    </source>
</reference>